<accession>A0A8D2BSU3</accession>
<dbReference type="Pfam" id="PF00781">
    <property type="entry name" value="DAGK_cat"/>
    <property type="match status" value="1"/>
</dbReference>
<dbReference type="Proteomes" id="UP000694571">
    <property type="component" value="Unplaced"/>
</dbReference>
<dbReference type="InterPro" id="IPR016064">
    <property type="entry name" value="NAD/diacylglycerol_kinase_sf"/>
</dbReference>
<dbReference type="InterPro" id="IPR017438">
    <property type="entry name" value="ATP-NAD_kinase_N"/>
</dbReference>
<sequence length="336" mass="36252">MAPPPPLPLTASTPLLHGEFGSYPARGPRFALTLTPQALHIQRLRPKPEARPRGGLVLLAEVSGCCTLRSRSPSDSAAYFCIYTYPRGRRGGRRRAARTFRADEAATYEENRAEAQRWATALTCLLRGLPLPGDGDITPDLLPRPPRLLLLVNPFGGRGLAWQWCKNHVLPMISEAGLSFNLIQTERQNHARELVQGLSLSEWDGIVTVSGDGLLYEVGQEHPASSPSPGGLRRPGPTPRCPVSRPPGAEWTPRSPRLGRGCEDPSGHPALWLWQRTGRSCEPAWGVGGRGPPGTTGTASHLPLGQSSPVHHAGWVLPTPLPDILTCLVPSCLSNA</sequence>
<dbReference type="PROSITE" id="PS50146">
    <property type="entry name" value="DAGK"/>
    <property type="match status" value="1"/>
</dbReference>
<organism evidence="3 4">
    <name type="scientific">Sus scrofa</name>
    <name type="common">Pig</name>
    <dbReference type="NCBI Taxonomy" id="9823"/>
    <lineage>
        <taxon>Eukaryota</taxon>
        <taxon>Metazoa</taxon>
        <taxon>Chordata</taxon>
        <taxon>Craniata</taxon>
        <taxon>Vertebrata</taxon>
        <taxon>Euteleostomi</taxon>
        <taxon>Mammalia</taxon>
        <taxon>Eutheria</taxon>
        <taxon>Laurasiatheria</taxon>
        <taxon>Artiodactyla</taxon>
        <taxon>Suina</taxon>
        <taxon>Suidae</taxon>
        <taxon>Sus</taxon>
    </lineage>
</organism>
<dbReference type="Ensembl" id="ENSSSCT00060096607.1">
    <property type="protein sequence ID" value="ENSSSCP00060041846.1"/>
    <property type="gene ID" value="ENSSSCG00060070452.1"/>
</dbReference>
<dbReference type="Ensembl" id="ENSSSCT00045026918.1">
    <property type="protein sequence ID" value="ENSSSCP00045018601.1"/>
    <property type="gene ID" value="ENSSSCG00045015645.1"/>
</dbReference>
<dbReference type="InterPro" id="IPR050187">
    <property type="entry name" value="Lipid_Phosphate_FormReg"/>
</dbReference>
<dbReference type="Ensembl" id="ENSSSCT00050103370.1">
    <property type="protein sequence ID" value="ENSSSCP00050045187.1"/>
    <property type="gene ID" value="ENSSSCG00050075398.1"/>
</dbReference>
<dbReference type="Gene3D" id="3.40.50.10330">
    <property type="entry name" value="Probable inorganic polyphosphate/atp-NAD kinase, domain 1"/>
    <property type="match status" value="1"/>
</dbReference>
<dbReference type="Ensembl" id="ENSSSCT00025023269.1">
    <property type="protein sequence ID" value="ENSSSCP00025009724.1"/>
    <property type="gene ID" value="ENSSSCG00025017238.1"/>
</dbReference>
<dbReference type="GO" id="GO:0016301">
    <property type="term" value="F:kinase activity"/>
    <property type="evidence" value="ECO:0007669"/>
    <property type="project" value="InterPro"/>
</dbReference>
<proteinExistence type="predicted"/>
<evidence type="ECO:0000313" key="3">
    <source>
        <dbReference type="Ensembl" id="ENSSSCP00060041846.1"/>
    </source>
</evidence>
<dbReference type="SUPFAM" id="SSF111331">
    <property type="entry name" value="NAD kinase/diacylglycerol kinase-like"/>
    <property type="match status" value="1"/>
</dbReference>
<dbReference type="Ensembl" id="ENSSSCT00035064029.1">
    <property type="protein sequence ID" value="ENSSSCP00035025922.1"/>
    <property type="gene ID" value="ENSSSCG00035048027.1"/>
</dbReference>
<dbReference type="Proteomes" id="UP000694724">
    <property type="component" value="Unplaced"/>
</dbReference>
<feature type="domain" description="DAGKc" evidence="2">
    <location>
        <begin position="143"/>
        <end position="218"/>
    </location>
</feature>
<evidence type="ECO:0000256" key="1">
    <source>
        <dbReference type="SAM" id="MobiDB-lite"/>
    </source>
</evidence>
<dbReference type="Proteomes" id="UP000694720">
    <property type="component" value="Unplaced"/>
</dbReference>
<dbReference type="Proteomes" id="UP000694570">
    <property type="component" value="Unplaced"/>
</dbReference>
<reference evidence="3" key="1">
    <citation type="submission" date="2025-05" db="UniProtKB">
        <authorList>
            <consortium name="Ensembl"/>
        </authorList>
    </citation>
    <scope>IDENTIFICATION</scope>
</reference>
<dbReference type="PANTHER" id="PTHR12358">
    <property type="entry name" value="SPHINGOSINE KINASE"/>
    <property type="match status" value="1"/>
</dbReference>
<dbReference type="PANTHER" id="PTHR12358:SF40">
    <property type="entry name" value="SPHINGOSINE KINASE 2"/>
    <property type="match status" value="1"/>
</dbReference>
<dbReference type="Proteomes" id="UP000694723">
    <property type="component" value="Unplaced"/>
</dbReference>
<evidence type="ECO:0000259" key="2">
    <source>
        <dbReference type="PROSITE" id="PS50146"/>
    </source>
</evidence>
<dbReference type="Ensembl" id="ENSSSCT00030073223.1">
    <property type="protein sequence ID" value="ENSSSCP00030033454.1"/>
    <property type="gene ID" value="ENSSSCG00030052505.1"/>
</dbReference>
<dbReference type="InterPro" id="IPR001206">
    <property type="entry name" value="Diacylglycerol_kinase_cat_dom"/>
</dbReference>
<dbReference type="Proteomes" id="UP000694728">
    <property type="component" value="Unplaced"/>
</dbReference>
<dbReference type="AlphaFoldDB" id="A0A8D2BSU3"/>
<dbReference type="Proteomes" id="UP000694722">
    <property type="component" value="Unplaced"/>
</dbReference>
<dbReference type="Ensembl" id="ENSSSCT00055056582.1">
    <property type="protein sequence ID" value="ENSSSCP00055045226.1"/>
    <property type="gene ID" value="ENSSSCG00055028258.1"/>
</dbReference>
<dbReference type="Ensembl" id="ENSSSCT00040007018.1">
    <property type="protein sequence ID" value="ENSSSCP00040002786.1"/>
    <property type="gene ID" value="ENSSSCG00040005204.1"/>
</dbReference>
<name>A0A8D2BSU3_PIG</name>
<evidence type="ECO:0000313" key="4">
    <source>
        <dbReference type="Proteomes" id="UP000694723"/>
    </source>
</evidence>
<dbReference type="Proteomes" id="UP000694727">
    <property type="component" value="Unplaced"/>
</dbReference>
<feature type="region of interest" description="Disordered" evidence="1">
    <location>
        <begin position="219"/>
        <end position="262"/>
    </location>
</feature>
<protein>
    <recommendedName>
        <fullName evidence="2">DAGKc domain-containing protein</fullName>
    </recommendedName>
</protein>
<feature type="compositionally biased region" description="Low complexity" evidence="1">
    <location>
        <begin position="223"/>
        <end position="235"/>
    </location>
</feature>